<protein>
    <submittedName>
        <fullName evidence="3">Family 5 carbohydrate esterase</fullName>
    </submittedName>
</protein>
<keyword evidence="2" id="KW-1015">Disulfide bond</keyword>
<dbReference type="OrthoDB" id="3225429at2759"/>
<evidence type="ECO:0000256" key="2">
    <source>
        <dbReference type="ARBA" id="ARBA00023157"/>
    </source>
</evidence>
<dbReference type="GO" id="GO:0052689">
    <property type="term" value="F:carboxylic ester hydrolase activity"/>
    <property type="evidence" value="ECO:0007669"/>
    <property type="project" value="UniProtKB-ARBA"/>
</dbReference>
<accession>A0A8H4P763</accession>
<dbReference type="SMART" id="SM01110">
    <property type="entry name" value="Cutinase"/>
    <property type="match status" value="1"/>
</dbReference>
<dbReference type="Proteomes" id="UP000554235">
    <property type="component" value="Unassembled WGS sequence"/>
</dbReference>
<dbReference type="EMBL" id="JAADYS010001658">
    <property type="protein sequence ID" value="KAF4461760.1"/>
    <property type="molecule type" value="Genomic_DNA"/>
</dbReference>
<dbReference type="Gene3D" id="3.40.50.1820">
    <property type="entry name" value="alpha/beta hydrolase"/>
    <property type="match status" value="1"/>
</dbReference>
<proteinExistence type="predicted"/>
<dbReference type="PANTHER" id="PTHR33630">
    <property type="entry name" value="CUTINASE RV1984C-RELATED-RELATED"/>
    <property type="match status" value="1"/>
</dbReference>
<dbReference type="InterPro" id="IPR000675">
    <property type="entry name" value="Cutinase/axe"/>
</dbReference>
<dbReference type="AlphaFoldDB" id="A0A8H4P763"/>
<organism evidence="3 4">
    <name type="scientific">Fusarium albosuccineum</name>
    <dbReference type="NCBI Taxonomy" id="1237068"/>
    <lineage>
        <taxon>Eukaryota</taxon>
        <taxon>Fungi</taxon>
        <taxon>Dikarya</taxon>
        <taxon>Ascomycota</taxon>
        <taxon>Pezizomycotina</taxon>
        <taxon>Sordariomycetes</taxon>
        <taxon>Hypocreomycetidae</taxon>
        <taxon>Hypocreales</taxon>
        <taxon>Nectriaceae</taxon>
        <taxon>Fusarium</taxon>
        <taxon>Fusarium decemcellulare species complex</taxon>
    </lineage>
</organism>
<sequence length="227" mass="25097">MFQIALQRILANNTEARSQSVIYPAGFDQNVTSGVQNVIDIIKYGQKDCPNQKYFLFGYSQGATVVQKALNKLDNEALGAVNSVVLVGNPYRIPGRRSNLDNYGHLDNRTVYGLFAAHSLQSNGSIPTYNENLDRSGRVIDICLDNDIVCAIDPKFQRNILVEARLLTGFELQGLKPGIPACPEIHNYDDTELHFGVNIALSMYDEVNNPSVPNITHISARAEDLEA</sequence>
<evidence type="ECO:0000256" key="1">
    <source>
        <dbReference type="ARBA" id="ARBA00022801"/>
    </source>
</evidence>
<dbReference type="SUPFAM" id="SSF53474">
    <property type="entry name" value="alpha/beta-Hydrolases"/>
    <property type="match status" value="1"/>
</dbReference>
<evidence type="ECO:0000313" key="3">
    <source>
        <dbReference type="EMBL" id="KAF4461760.1"/>
    </source>
</evidence>
<dbReference type="Pfam" id="PF01083">
    <property type="entry name" value="Cutinase"/>
    <property type="match status" value="1"/>
</dbReference>
<name>A0A8H4P763_9HYPO</name>
<reference evidence="3 4" key="1">
    <citation type="submission" date="2020-01" db="EMBL/GenBank/DDBJ databases">
        <title>Identification and distribution of gene clusters putatively required for synthesis of sphingolipid metabolism inhibitors in phylogenetically diverse species of the filamentous fungus Fusarium.</title>
        <authorList>
            <person name="Kim H.-S."/>
            <person name="Busman M."/>
            <person name="Brown D.W."/>
            <person name="Divon H."/>
            <person name="Uhlig S."/>
            <person name="Proctor R.H."/>
        </authorList>
    </citation>
    <scope>NUCLEOTIDE SEQUENCE [LARGE SCALE GENOMIC DNA]</scope>
    <source>
        <strain evidence="3 4">NRRL 20459</strain>
    </source>
</reference>
<keyword evidence="4" id="KW-1185">Reference proteome</keyword>
<keyword evidence="1" id="KW-0378">Hydrolase</keyword>
<dbReference type="InterPro" id="IPR029058">
    <property type="entry name" value="AB_hydrolase_fold"/>
</dbReference>
<dbReference type="PANTHER" id="PTHR33630:SF9">
    <property type="entry name" value="CUTINASE 4"/>
    <property type="match status" value="1"/>
</dbReference>
<gene>
    <name evidence="3" type="ORF">FALBO_11434</name>
</gene>
<comment type="caution">
    <text evidence="3">The sequence shown here is derived from an EMBL/GenBank/DDBJ whole genome shotgun (WGS) entry which is preliminary data.</text>
</comment>
<evidence type="ECO:0000313" key="4">
    <source>
        <dbReference type="Proteomes" id="UP000554235"/>
    </source>
</evidence>